<organism evidence="1 2">
    <name type="scientific">Trichonephila inaurata madagascariensis</name>
    <dbReference type="NCBI Taxonomy" id="2747483"/>
    <lineage>
        <taxon>Eukaryota</taxon>
        <taxon>Metazoa</taxon>
        <taxon>Ecdysozoa</taxon>
        <taxon>Arthropoda</taxon>
        <taxon>Chelicerata</taxon>
        <taxon>Arachnida</taxon>
        <taxon>Araneae</taxon>
        <taxon>Araneomorphae</taxon>
        <taxon>Entelegynae</taxon>
        <taxon>Araneoidea</taxon>
        <taxon>Nephilidae</taxon>
        <taxon>Trichonephila</taxon>
        <taxon>Trichonephila inaurata</taxon>
    </lineage>
</organism>
<evidence type="ECO:0000313" key="2">
    <source>
        <dbReference type="Proteomes" id="UP000886998"/>
    </source>
</evidence>
<dbReference type="OrthoDB" id="6424749at2759"/>
<protein>
    <recommendedName>
        <fullName evidence="3">RNase H type-1 domain-containing protein</fullName>
    </recommendedName>
</protein>
<name>A0A8X6YKV3_9ARAC</name>
<gene>
    <name evidence="1" type="ORF">TNIN_32781</name>
</gene>
<evidence type="ECO:0008006" key="3">
    <source>
        <dbReference type="Google" id="ProtNLM"/>
    </source>
</evidence>
<dbReference type="Proteomes" id="UP000886998">
    <property type="component" value="Unassembled WGS sequence"/>
</dbReference>
<proteinExistence type="predicted"/>
<keyword evidence="2" id="KW-1185">Reference proteome</keyword>
<evidence type="ECO:0000313" key="1">
    <source>
        <dbReference type="EMBL" id="GFY74815.1"/>
    </source>
</evidence>
<dbReference type="AlphaFoldDB" id="A0A8X6YKV3"/>
<reference evidence="1" key="1">
    <citation type="submission" date="2020-08" db="EMBL/GenBank/DDBJ databases">
        <title>Multicomponent nature underlies the extraordinary mechanical properties of spider dragline silk.</title>
        <authorList>
            <person name="Kono N."/>
            <person name="Nakamura H."/>
            <person name="Mori M."/>
            <person name="Yoshida Y."/>
            <person name="Ohtoshi R."/>
            <person name="Malay A.D."/>
            <person name="Moran D.A.P."/>
            <person name="Tomita M."/>
            <person name="Numata K."/>
            <person name="Arakawa K."/>
        </authorList>
    </citation>
    <scope>NUCLEOTIDE SEQUENCE</scope>
</reference>
<dbReference type="GO" id="GO:0003676">
    <property type="term" value="F:nucleic acid binding"/>
    <property type="evidence" value="ECO:0007669"/>
    <property type="project" value="InterPro"/>
</dbReference>
<dbReference type="EMBL" id="BMAV01020978">
    <property type="protein sequence ID" value="GFY74815.1"/>
    <property type="molecule type" value="Genomic_DNA"/>
</dbReference>
<sequence>MTSRLTTLLLSSSKRHSVSTHRQLQCHLEKFTRAVILTDSKTALLAIVSDNNPITLEILDYRRHLKTLVSLEKSIALQWIPVHCGVSGTEKAVLPAKMGFNHEKSFSSSAFPFCQSFIKKFTKVHAQEDLYNHVSRKS</sequence>
<accession>A0A8X6YKV3</accession>
<comment type="caution">
    <text evidence="1">The sequence shown here is derived from an EMBL/GenBank/DDBJ whole genome shotgun (WGS) entry which is preliminary data.</text>
</comment>
<dbReference type="Gene3D" id="3.30.420.10">
    <property type="entry name" value="Ribonuclease H-like superfamily/Ribonuclease H"/>
    <property type="match status" value="1"/>
</dbReference>
<dbReference type="InterPro" id="IPR036397">
    <property type="entry name" value="RNaseH_sf"/>
</dbReference>